<dbReference type="AlphaFoldDB" id="C5F1Q4"/>
<proteinExistence type="predicted"/>
<keyword evidence="2" id="KW-1185">Reference proteome</keyword>
<accession>C5F1Q4</accession>
<gene>
    <name evidence="1" type="ORF">HPMG_01665</name>
</gene>
<dbReference type="EMBL" id="DS990445">
    <property type="protein sequence ID" value="EEQ64208.1"/>
    <property type="molecule type" value="Genomic_DNA"/>
</dbReference>
<reference evidence="2" key="1">
    <citation type="journal article" date="2014" name="Genome Announc.">
        <title>Draft genome sequences of six enterohepatic helicobacter species isolated from humans and one from rhesus macaques.</title>
        <authorList>
            <person name="Shen Z."/>
            <person name="Sheh A."/>
            <person name="Young S.K."/>
            <person name="Abouelliel A."/>
            <person name="Ward D.V."/>
            <person name="Earl A.M."/>
            <person name="Fox J.G."/>
        </authorList>
    </citation>
    <scope>NUCLEOTIDE SEQUENCE [LARGE SCALE GENOMIC DNA]</scope>
    <source>
        <strain evidence="2">MIT 98-5489</strain>
    </source>
</reference>
<evidence type="ECO:0000313" key="1">
    <source>
        <dbReference type="EMBL" id="EEQ64208.1"/>
    </source>
</evidence>
<sequence length="44" mass="5168">MKYCCILPYLKTKLLNQIQSFLFNSKDLSKIDSKRNNHQTPHTG</sequence>
<organism evidence="1 2">
    <name type="scientific">Helicobacter pullorum MIT 98-5489</name>
    <dbReference type="NCBI Taxonomy" id="537972"/>
    <lineage>
        <taxon>Bacteria</taxon>
        <taxon>Pseudomonadati</taxon>
        <taxon>Campylobacterota</taxon>
        <taxon>Epsilonproteobacteria</taxon>
        <taxon>Campylobacterales</taxon>
        <taxon>Helicobacteraceae</taxon>
        <taxon>Helicobacter</taxon>
    </lineage>
</organism>
<dbReference type="HOGENOM" id="CLU_3217086_0_0_7"/>
<evidence type="ECO:0000313" key="2">
    <source>
        <dbReference type="Proteomes" id="UP000003953"/>
    </source>
</evidence>
<protein>
    <submittedName>
        <fullName evidence="1">Uncharacterized protein</fullName>
    </submittedName>
</protein>
<name>C5F1Q4_9HELI</name>
<dbReference type="Proteomes" id="UP000003953">
    <property type="component" value="Unassembled WGS sequence"/>
</dbReference>